<protein>
    <submittedName>
        <fullName evidence="1">Uncharacterized protein</fullName>
    </submittedName>
</protein>
<name>A0AAV9JVL1_9PEZI</name>
<dbReference type="EMBL" id="JAVFHQ010000004">
    <property type="protein sequence ID" value="KAK4549577.1"/>
    <property type="molecule type" value="Genomic_DNA"/>
</dbReference>
<evidence type="ECO:0000313" key="2">
    <source>
        <dbReference type="Proteomes" id="UP001324427"/>
    </source>
</evidence>
<gene>
    <name evidence="1" type="ORF">LTR36_006574</name>
</gene>
<organism evidence="1 2">
    <name type="scientific">Oleoguttula mirabilis</name>
    <dbReference type="NCBI Taxonomy" id="1507867"/>
    <lineage>
        <taxon>Eukaryota</taxon>
        <taxon>Fungi</taxon>
        <taxon>Dikarya</taxon>
        <taxon>Ascomycota</taxon>
        <taxon>Pezizomycotina</taxon>
        <taxon>Dothideomycetes</taxon>
        <taxon>Dothideomycetidae</taxon>
        <taxon>Mycosphaerellales</taxon>
        <taxon>Teratosphaeriaceae</taxon>
        <taxon>Oleoguttula</taxon>
    </lineage>
</organism>
<dbReference type="AlphaFoldDB" id="A0AAV9JVL1"/>
<dbReference type="Proteomes" id="UP001324427">
    <property type="component" value="Unassembled WGS sequence"/>
</dbReference>
<proteinExistence type="predicted"/>
<comment type="caution">
    <text evidence="1">The sequence shown here is derived from an EMBL/GenBank/DDBJ whole genome shotgun (WGS) entry which is preliminary data.</text>
</comment>
<reference evidence="1 2" key="1">
    <citation type="submission" date="2021-11" db="EMBL/GenBank/DDBJ databases">
        <title>Black yeast isolated from Biological Soil Crust.</title>
        <authorList>
            <person name="Kurbessoian T."/>
        </authorList>
    </citation>
    <scope>NUCLEOTIDE SEQUENCE [LARGE SCALE GENOMIC DNA]</scope>
    <source>
        <strain evidence="1 2">CCFEE 5522</strain>
    </source>
</reference>
<keyword evidence="2" id="KW-1185">Reference proteome</keyword>
<evidence type="ECO:0000313" key="1">
    <source>
        <dbReference type="EMBL" id="KAK4549577.1"/>
    </source>
</evidence>
<sequence length="158" mass="17628">MSSEHMGRSVFHESEASARQYLGGGETRASRSRYEAIKSSSWRRDIANYVGKGADVVIEGCRFHKPPFQLCIAGMVNDTELAQLEADATSRTMSSNWLGMFRAFFYDAGELQRRKQWQGVLSEAWNFAKSVHYDSEEAGTEHATLGAQIADSARATHD</sequence>
<accession>A0AAV9JVL1</accession>